<evidence type="ECO:0000259" key="2">
    <source>
        <dbReference type="Pfam" id="PF00188"/>
    </source>
</evidence>
<sequence>MTSVAAQAVMALAGEEFDRVELLTHGLEESTEEGSGLEDEDEQRVDRNSDTCANSVMTLKHRNYILYTHNRLRSKLAQGRQPNKEGVMGSGKNIYLLKWDCDLEGMARRWSQACPSFPAAHTEKPSGSQLVKQ</sequence>
<feature type="domain" description="SCP" evidence="2">
    <location>
        <begin position="66"/>
        <end position="129"/>
    </location>
</feature>
<dbReference type="Gene3D" id="3.40.33.10">
    <property type="entry name" value="CAP"/>
    <property type="match status" value="1"/>
</dbReference>
<keyword evidence="4" id="KW-1185">Reference proteome</keyword>
<protein>
    <recommendedName>
        <fullName evidence="2">SCP domain-containing protein</fullName>
    </recommendedName>
</protein>
<dbReference type="EMBL" id="JOJR01000066">
    <property type="protein sequence ID" value="RCN47150.1"/>
    <property type="molecule type" value="Genomic_DNA"/>
</dbReference>
<comment type="caution">
    <text evidence="3">The sequence shown here is derived from an EMBL/GenBank/DDBJ whole genome shotgun (WGS) entry which is preliminary data.</text>
</comment>
<feature type="compositionally biased region" description="Acidic residues" evidence="1">
    <location>
        <begin position="29"/>
        <end position="43"/>
    </location>
</feature>
<accession>A0A368GVV5</accession>
<dbReference type="AlphaFoldDB" id="A0A368GVV5"/>
<dbReference type="Pfam" id="PF00188">
    <property type="entry name" value="CAP"/>
    <property type="match status" value="1"/>
</dbReference>
<evidence type="ECO:0000313" key="4">
    <source>
        <dbReference type="Proteomes" id="UP000252519"/>
    </source>
</evidence>
<feature type="region of interest" description="Disordered" evidence="1">
    <location>
        <begin position="26"/>
        <end position="47"/>
    </location>
</feature>
<dbReference type="InterPro" id="IPR014044">
    <property type="entry name" value="CAP_dom"/>
</dbReference>
<dbReference type="SUPFAM" id="SSF55797">
    <property type="entry name" value="PR-1-like"/>
    <property type="match status" value="1"/>
</dbReference>
<organism evidence="3 4">
    <name type="scientific">Ancylostoma caninum</name>
    <name type="common">Dog hookworm</name>
    <dbReference type="NCBI Taxonomy" id="29170"/>
    <lineage>
        <taxon>Eukaryota</taxon>
        <taxon>Metazoa</taxon>
        <taxon>Ecdysozoa</taxon>
        <taxon>Nematoda</taxon>
        <taxon>Chromadorea</taxon>
        <taxon>Rhabditida</taxon>
        <taxon>Rhabditina</taxon>
        <taxon>Rhabditomorpha</taxon>
        <taxon>Strongyloidea</taxon>
        <taxon>Ancylostomatidae</taxon>
        <taxon>Ancylostomatinae</taxon>
        <taxon>Ancylostoma</taxon>
    </lineage>
</organism>
<evidence type="ECO:0000256" key="1">
    <source>
        <dbReference type="SAM" id="MobiDB-lite"/>
    </source>
</evidence>
<dbReference type="Proteomes" id="UP000252519">
    <property type="component" value="Unassembled WGS sequence"/>
</dbReference>
<dbReference type="STRING" id="29170.A0A368GVV5"/>
<reference evidence="3 4" key="1">
    <citation type="submission" date="2014-10" db="EMBL/GenBank/DDBJ databases">
        <title>Draft genome of the hookworm Ancylostoma caninum.</title>
        <authorList>
            <person name="Mitreva M."/>
        </authorList>
    </citation>
    <scope>NUCLEOTIDE SEQUENCE [LARGE SCALE GENOMIC DNA]</scope>
    <source>
        <strain evidence="3 4">Baltimore</strain>
    </source>
</reference>
<dbReference type="OrthoDB" id="5870522at2759"/>
<name>A0A368GVV5_ANCCA</name>
<dbReference type="InterPro" id="IPR035940">
    <property type="entry name" value="CAP_sf"/>
</dbReference>
<evidence type="ECO:0000313" key="3">
    <source>
        <dbReference type="EMBL" id="RCN47150.1"/>
    </source>
</evidence>
<proteinExistence type="predicted"/>
<dbReference type="CDD" id="cd05380">
    <property type="entry name" value="CAP_euk"/>
    <property type="match status" value="1"/>
</dbReference>
<gene>
    <name evidence="3" type="ORF">ANCCAN_06727</name>
</gene>